<feature type="domain" description="ATPase BadF/BadG/BcrA/BcrD type" evidence="1">
    <location>
        <begin position="2"/>
        <end position="243"/>
    </location>
</feature>
<dbReference type="InterPro" id="IPR052519">
    <property type="entry name" value="Euk-type_GlcNAc_Kinase"/>
</dbReference>
<comment type="caution">
    <text evidence="2">The sequence shown here is derived from an EMBL/GenBank/DDBJ whole genome shotgun (WGS) entry which is preliminary data.</text>
</comment>
<dbReference type="PANTHER" id="PTHR43190">
    <property type="entry name" value="N-ACETYL-D-GLUCOSAMINE KINASE"/>
    <property type="match status" value="1"/>
</dbReference>
<dbReference type="PANTHER" id="PTHR43190:SF3">
    <property type="entry name" value="N-ACETYL-D-GLUCOSAMINE KINASE"/>
    <property type="match status" value="1"/>
</dbReference>
<organism evidence="2">
    <name type="scientific">bioreactor metagenome</name>
    <dbReference type="NCBI Taxonomy" id="1076179"/>
    <lineage>
        <taxon>unclassified sequences</taxon>
        <taxon>metagenomes</taxon>
        <taxon>ecological metagenomes</taxon>
    </lineage>
</organism>
<dbReference type="AlphaFoldDB" id="A0A645DNT6"/>
<reference evidence="2" key="1">
    <citation type="submission" date="2019-08" db="EMBL/GenBank/DDBJ databases">
        <authorList>
            <person name="Kucharzyk K."/>
            <person name="Murdoch R.W."/>
            <person name="Higgins S."/>
            <person name="Loffler F."/>
        </authorList>
    </citation>
    <scope>NUCLEOTIDE SEQUENCE</scope>
</reference>
<evidence type="ECO:0000313" key="2">
    <source>
        <dbReference type="EMBL" id="MPM90905.1"/>
    </source>
</evidence>
<protein>
    <recommendedName>
        <fullName evidence="1">ATPase BadF/BadG/BcrA/BcrD type domain-containing protein</fullName>
    </recommendedName>
</protein>
<dbReference type="EMBL" id="VSSQ01038045">
    <property type="protein sequence ID" value="MPM90905.1"/>
    <property type="molecule type" value="Genomic_DNA"/>
</dbReference>
<dbReference type="InterPro" id="IPR043129">
    <property type="entry name" value="ATPase_NBD"/>
</dbReference>
<dbReference type="Pfam" id="PF01869">
    <property type="entry name" value="BcrAD_BadFG"/>
    <property type="match status" value="1"/>
</dbReference>
<sequence>MLDAKGYSLSQVQDAVLGLAGADYDEEAEALTAGLKARGLANCLVCNDGYLGVMAGIENGVGICYSAGSGVTCAGMNAEGKQAQFGGIGVLSGDIGGGFDIVAFVFRSIYQHLFFGRKFTSLKDGYFTLFDLHSPEEFLASAARIQNEDTAKQLIGLFFTALDTSDEIALQYAAQAAAHAADCIIAVSEALALEPTIRVALSGSIMTAVAPASYRRMIEYELLRRKGKVYQLKVNNQAPVDGAVRWVRLRNGLAN</sequence>
<name>A0A645DNT6_9ZZZZ</name>
<dbReference type="InterPro" id="IPR002731">
    <property type="entry name" value="ATPase_BadF"/>
</dbReference>
<evidence type="ECO:0000259" key="1">
    <source>
        <dbReference type="Pfam" id="PF01869"/>
    </source>
</evidence>
<gene>
    <name evidence="2" type="ORF">SDC9_138028</name>
</gene>
<dbReference type="SUPFAM" id="SSF53067">
    <property type="entry name" value="Actin-like ATPase domain"/>
    <property type="match status" value="1"/>
</dbReference>
<dbReference type="Gene3D" id="3.30.420.40">
    <property type="match status" value="1"/>
</dbReference>
<proteinExistence type="predicted"/>
<accession>A0A645DNT6</accession>